<evidence type="ECO:0000313" key="1">
    <source>
        <dbReference type="EMBL" id="QTX03381.1"/>
    </source>
</evidence>
<name>A0A975INX9_9MICO</name>
<protein>
    <submittedName>
        <fullName evidence="1">Uncharacterized protein</fullName>
    </submittedName>
</protein>
<gene>
    <name evidence="1" type="ORF">G127AT_08300</name>
</gene>
<dbReference type="KEGG" id="aarc:G127AT_08300"/>
<keyword evidence="2" id="KW-1185">Reference proteome</keyword>
<proteinExistence type="predicted"/>
<dbReference type="AlphaFoldDB" id="A0A975INX9"/>
<accession>A0A975INX9</accession>
<dbReference type="Proteomes" id="UP000671914">
    <property type="component" value="Chromosome"/>
</dbReference>
<sequence>MSVNEVRQHIGRTAHTRQMLAVSLALALTLLLPGCTSQQNPANLSSTAKVVFTPKDYQDVMWDSIMARFPDAVRPEVPIVRVITDEDFAPLYEQCMHEEGFEVEVYEDTGFKAFVPEGQDEPFSLAMYICEAKYPRPTEMGVAEDDASGHLLYSYYRDSLIQCLTDQGFEPEPLPSETKFLDAMSTDERYDPYAGLLRTGGLNFSDWETLNEECPQRPAELE</sequence>
<dbReference type="RefSeq" id="WP_210895902.1">
    <property type="nucleotide sequence ID" value="NZ_CP071696.1"/>
</dbReference>
<evidence type="ECO:0000313" key="2">
    <source>
        <dbReference type="Proteomes" id="UP000671914"/>
    </source>
</evidence>
<organism evidence="1 2">
    <name type="scientific">Agromyces archimandritae</name>
    <dbReference type="NCBI Taxonomy" id="2781962"/>
    <lineage>
        <taxon>Bacteria</taxon>
        <taxon>Bacillati</taxon>
        <taxon>Actinomycetota</taxon>
        <taxon>Actinomycetes</taxon>
        <taxon>Micrococcales</taxon>
        <taxon>Microbacteriaceae</taxon>
        <taxon>Agromyces</taxon>
    </lineage>
</organism>
<reference evidence="1" key="1">
    <citation type="submission" date="2021-03" db="EMBL/GenBank/DDBJ databases">
        <title>Agromyces archimandritus sp. nov., isolated from the cockroach Archimandrita tessellata.</title>
        <authorList>
            <person name="Guzman J."/>
            <person name="Ortuzar M."/>
            <person name="Poehlein A."/>
            <person name="Daniel R."/>
            <person name="Trujillo M."/>
            <person name="Vilcinskas A."/>
        </authorList>
    </citation>
    <scope>NUCLEOTIDE SEQUENCE</scope>
    <source>
        <strain evidence="1">G127AT</strain>
    </source>
</reference>
<dbReference type="EMBL" id="CP071696">
    <property type="protein sequence ID" value="QTX03381.1"/>
    <property type="molecule type" value="Genomic_DNA"/>
</dbReference>